<accession>A0ABY4BZ75</accession>
<organism evidence="1 2">
    <name type="scientific">Agromyces larvae</name>
    <dbReference type="NCBI Taxonomy" id="2929802"/>
    <lineage>
        <taxon>Bacteria</taxon>
        <taxon>Bacillati</taxon>
        <taxon>Actinomycetota</taxon>
        <taxon>Actinomycetes</taxon>
        <taxon>Micrococcales</taxon>
        <taxon>Microbacteriaceae</taxon>
        <taxon>Agromyces</taxon>
    </lineage>
</organism>
<keyword evidence="2" id="KW-1185">Reference proteome</keyword>
<dbReference type="Proteomes" id="UP000832097">
    <property type="component" value="Chromosome"/>
</dbReference>
<name>A0ABY4BZ75_9MICO</name>
<evidence type="ECO:0000313" key="1">
    <source>
        <dbReference type="EMBL" id="UOE44517.1"/>
    </source>
</evidence>
<proteinExistence type="predicted"/>
<evidence type="ECO:0000313" key="2">
    <source>
        <dbReference type="Proteomes" id="UP000832097"/>
    </source>
</evidence>
<protein>
    <submittedName>
        <fullName evidence="1">Uncharacterized protein</fullName>
    </submittedName>
</protein>
<dbReference type="RefSeq" id="WP_243556387.1">
    <property type="nucleotide sequence ID" value="NZ_CP094528.1"/>
</dbReference>
<sequence length="50" mass="5392">MSIILLFLITGVVAWAIVGAALSFAHDGYGWRGIPDRLHDADVRGIAEAR</sequence>
<gene>
    <name evidence="1" type="ORF">MTO99_01610</name>
</gene>
<dbReference type="EMBL" id="CP094528">
    <property type="protein sequence ID" value="UOE44517.1"/>
    <property type="molecule type" value="Genomic_DNA"/>
</dbReference>
<reference evidence="1 2" key="1">
    <citation type="submission" date="2022-03" db="EMBL/GenBank/DDBJ databases">
        <title>Mucilaginibacter sp. isolated from the gut of Protaetia brevitarsis seulensis larvae.</title>
        <authorList>
            <person name="Won M."/>
            <person name="Kim S.-J."/>
            <person name="Kwon S.-W."/>
        </authorList>
    </citation>
    <scope>NUCLEOTIDE SEQUENCE [LARGE SCALE GENOMIC DNA]</scope>
    <source>
        <strain evidence="1 2">CFWR-12</strain>
    </source>
</reference>